<dbReference type="HOGENOM" id="CLU_018204_0_2_5"/>
<dbReference type="InterPro" id="IPR006091">
    <property type="entry name" value="Acyl-CoA_Oxase/DH_mid-dom"/>
</dbReference>
<proteinExistence type="inferred from homology"/>
<dbReference type="InterPro" id="IPR006089">
    <property type="entry name" value="Acyl-CoA_DH_CS"/>
</dbReference>
<reference evidence="16 17" key="1">
    <citation type="submission" date="2013-11" db="EMBL/GenBank/DDBJ databases">
        <title>Complete genome sequence of Rhizobium gallicum bv. gallicum R602.</title>
        <authorList>
            <person name="Bustos P."/>
            <person name="Santamaria R.I."/>
            <person name="Lozano L."/>
            <person name="Acosta J.L."/>
            <person name="Ormeno-Orrillo E."/>
            <person name="Rogel M.A."/>
            <person name="Romero D."/>
            <person name="Cevallos M.A."/>
            <person name="Martinez-Romero E."/>
            <person name="Gonzalez V."/>
        </authorList>
    </citation>
    <scope>NUCLEOTIDE SEQUENCE [LARGE SCALE GENOMIC DNA]</scope>
    <source>
        <strain evidence="16 17">R602</strain>
        <plasmid evidence="16 17">pRgalR602c</plasmid>
    </source>
</reference>
<evidence type="ECO:0000256" key="11">
    <source>
        <dbReference type="ARBA" id="ARBA00075603"/>
    </source>
</evidence>
<dbReference type="InterPro" id="IPR036250">
    <property type="entry name" value="AcylCo_DH-like_C"/>
</dbReference>
<evidence type="ECO:0000256" key="3">
    <source>
        <dbReference type="ARBA" id="ARBA00022630"/>
    </source>
</evidence>
<evidence type="ECO:0000259" key="13">
    <source>
        <dbReference type="Pfam" id="PF00441"/>
    </source>
</evidence>
<evidence type="ECO:0000256" key="12">
    <source>
        <dbReference type="RuleBase" id="RU362125"/>
    </source>
</evidence>
<comment type="catalytic activity">
    <reaction evidence="6">
        <text>3-sulfinopropanoyl-CoA + H2O = propanoyl-CoA + sulfite + H(+)</text>
        <dbReference type="Rhea" id="RHEA:41624"/>
        <dbReference type="ChEBI" id="CHEBI:15377"/>
        <dbReference type="ChEBI" id="CHEBI:15378"/>
        <dbReference type="ChEBI" id="CHEBI:17359"/>
        <dbReference type="ChEBI" id="CHEBI:57392"/>
        <dbReference type="ChEBI" id="CHEBI:78349"/>
        <dbReference type="EC" id="3.13.1.4"/>
    </reaction>
    <physiologicalReaction direction="left-to-right" evidence="6">
        <dbReference type="Rhea" id="RHEA:41625"/>
    </physiologicalReaction>
</comment>
<dbReference type="KEGG" id="rga:RGR602_PC01282"/>
<dbReference type="EMBL" id="CP006880">
    <property type="protein sequence ID" value="AJD45309.1"/>
    <property type="molecule type" value="Genomic_DNA"/>
</dbReference>
<dbReference type="GO" id="GO:0050660">
    <property type="term" value="F:flavin adenine dinucleotide binding"/>
    <property type="evidence" value="ECO:0007669"/>
    <property type="project" value="InterPro"/>
</dbReference>
<geneLocation type="plasmid" evidence="16 17">
    <name>pRgalR602c</name>
</geneLocation>
<keyword evidence="4 12" id="KW-0274">FAD</keyword>
<dbReference type="GO" id="GO:0003995">
    <property type="term" value="F:acyl-CoA dehydrogenase activity"/>
    <property type="evidence" value="ECO:0007669"/>
    <property type="project" value="InterPro"/>
</dbReference>
<dbReference type="Gene3D" id="1.10.540.10">
    <property type="entry name" value="Acyl-CoA dehydrogenase/oxidase, N-terminal domain"/>
    <property type="match status" value="1"/>
</dbReference>
<dbReference type="Pfam" id="PF02771">
    <property type="entry name" value="Acyl-CoA_dh_N"/>
    <property type="match status" value="1"/>
</dbReference>
<dbReference type="InterPro" id="IPR046373">
    <property type="entry name" value="Acyl-CoA_Oxase/DH_mid-dom_sf"/>
</dbReference>
<protein>
    <recommendedName>
        <fullName evidence="10">3-sulfinopropanoyl-CoA desulfinase</fullName>
        <ecNumber evidence="7">1.3.8.11</ecNumber>
        <ecNumber evidence="8">3.13.1.4</ecNumber>
    </recommendedName>
    <alternativeName>
        <fullName evidence="11">3-sulfinopropionyl coenzyme A desulfinase</fullName>
    </alternativeName>
    <alternativeName>
        <fullName evidence="9">Cyclohexane-1-carbonyl-CoA dehydrogenase</fullName>
    </alternativeName>
</protein>
<dbReference type="FunFam" id="1.20.140.10:FF:000004">
    <property type="entry name" value="Acyl-CoA dehydrogenase FadE25"/>
    <property type="match status" value="1"/>
</dbReference>
<evidence type="ECO:0000256" key="4">
    <source>
        <dbReference type="ARBA" id="ARBA00022827"/>
    </source>
</evidence>
<dbReference type="SUPFAM" id="SSF47203">
    <property type="entry name" value="Acyl-CoA dehydrogenase C-terminal domain-like"/>
    <property type="match status" value="1"/>
</dbReference>
<evidence type="ECO:0000259" key="14">
    <source>
        <dbReference type="Pfam" id="PF02770"/>
    </source>
</evidence>
<evidence type="ECO:0000256" key="2">
    <source>
        <dbReference type="ARBA" id="ARBA00009347"/>
    </source>
</evidence>
<evidence type="ECO:0000313" key="17">
    <source>
        <dbReference type="Proteomes" id="UP000031368"/>
    </source>
</evidence>
<keyword evidence="3 12" id="KW-0285">Flavoprotein</keyword>
<sequence>MILSDLQQQIRDLARDFARERLAPGAAARDRDHSFPREELNEMGELGLLGMLVPEAFGGSDTGTVAYAAALEEIAAGDGPCSTIMSVHSSVACVPILKFGNEEQKQHFLPRLASGEWIGGFALTEAQAGSDASNLRSRARRNGDHYVLDGAKQFITSGKNGQMIIVFAVTDPEAGKKGITAFIVPTDTPGYEVIRVEEKLGLHSTDTCQIAFNGMLIPAELRLGAEGEGYRIALANLEGGRIGIAAQAVGMARAAYEAARDYALERVAFGKPIIEHQAVAFRLADMATQIEAARQLVFHAAALRESGLPCLSEASMAKLFASEMAERVCSDAIQIHGGYGYMADYPVERIYRDVRICQIYEGTSDVQRMVIARNL</sequence>
<evidence type="ECO:0000313" key="16">
    <source>
        <dbReference type="EMBL" id="AJD45309.1"/>
    </source>
</evidence>
<keyword evidence="5 12" id="KW-0560">Oxidoreductase</keyword>
<dbReference type="InterPro" id="IPR009100">
    <property type="entry name" value="AcylCoA_DH/oxidase_NM_dom_sf"/>
</dbReference>
<feature type="domain" description="Acyl-CoA dehydrogenase/oxidase C-terminal" evidence="13">
    <location>
        <begin position="227"/>
        <end position="375"/>
    </location>
</feature>
<keyword evidence="17" id="KW-1185">Reference proteome</keyword>
<dbReference type="InterPro" id="IPR013786">
    <property type="entry name" value="AcylCoA_DH/ox_N"/>
</dbReference>
<dbReference type="PROSITE" id="PS00073">
    <property type="entry name" value="ACYL_COA_DH_2"/>
    <property type="match status" value="1"/>
</dbReference>
<dbReference type="InterPro" id="IPR009075">
    <property type="entry name" value="AcylCo_DH/oxidase_C"/>
</dbReference>
<gene>
    <name evidence="16" type="ORF">RGR602_PC01282</name>
</gene>
<dbReference type="FunFam" id="2.40.110.10:FF:000009">
    <property type="entry name" value="Acyl-CoA dehydrogenase"/>
    <property type="match status" value="1"/>
</dbReference>
<dbReference type="InterPro" id="IPR037069">
    <property type="entry name" value="AcylCoA_DH/ox_N_sf"/>
</dbReference>
<evidence type="ECO:0000256" key="5">
    <source>
        <dbReference type="ARBA" id="ARBA00023002"/>
    </source>
</evidence>
<feature type="domain" description="Acyl-CoA oxidase/dehydrogenase middle" evidence="14">
    <location>
        <begin position="120"/>
        <end position="214"/>
    </location>
</feature>
<dbReference type="PANTHER" id="PTHR43884:SF12">
    <property type="entry name" value="ISOVALERYL-COA DEHYDROGENASE, MITOCHONDRIAL-RELATED"/>
    <property type="match status" value="1"/>
</dbReference>
<comment type="similarity">
    <text evidence="2 12">Belongs to the acyl-CoA dehydrogenase family.</text>
</comment>
<evidence type="ECO:0000256" key="9">
    <source>
        <dbReference type="ARBA" id="ARBA00067292"/>
    </source>
</evidence>
<evidence type="ECO:0000259" key="15">
    <source>
        <dbReference type="Pfam" id="PF02771"/>
    </source>
</evidence>
<dbReference type="AlphaFoldDB" id="A0A0B4XBB5"/>
<evidence type="ECO:0000256" key="10">
    <source>
        <dbReference type="ARBA" id="ARBA00068311"/>
    </source>
</evidence>
<feature type="domain" description="Acyl-CoA dehydrogenase/oxidase N-terminal" evidence="15">
    <location>
        <begin position="5"/>
        <end position="116"/>
    </location>
</feature>
<evidence type="ECO:0000256" key="7">
    <source>
        <dbReference type="ARBA" id="ARBA00066361"/>
    </source>
</evidence>
<dbReference type="Pfam" id="PF00441">
    <property type="entry name" value="Acyl-CoA_dh_1"/>
    <property type="match status" value="1"/>
</dbReference>
<dbReference type="PIRSF" id="PIRSF016578">
    <property type="entry name" value="HsaA"/>
    <property type="match status" value="1"/>
</dbReference>
<keyword evidence="16" id="KW-0614">Plasmid</keyword>
<dbReference type="Pfam" id="PF02770">
    <property type="entry name" value="Acyl-CoA_dh_M"/>
    <property type="match status" value="1"/>
</dbReference>
<dbReference type="EC" id="3.13.1.4" evidence="8"/>
<comment type="cofactor">
    <cofactor evidence="1 12">
        <name>FAD</name>
        <dbReference type="ChEBI" id="CHEBI:57692"/>
    </cofactor>
</comment>
<dbReference type="FunFam" id="1.10.540.10:FF:000002">
    <property type="entry name" value="Acyl-CoA dehydrogenase FadE19"/>
    <property type="match status" value="1"/>
</dbReference>
<dbReference type="Proteomes" id="UP000031368">
    <property type="component" value="Plasmid pRgalR602c"/>
</dbReference>
<evidence type="ECO:0000256" key="8">
    <source>
        <dbReference type="ARBA" id="ARBA00066461"/>
    </source>
</evidence>
<dbReference type="Gene3D" id="2.40.110.10">
    <property type="entry name" value="Butyryl-CoA Dehydrogenase, subunit A, domain 2"/>
    <property type="match status" value="1"/>
</dbReference>
<dbReference type="RefSeq" id="WP_040115558.1">
    <property type="nucleotide sequence ID" value="NZ_CP006880.1"/>
</dbReference>
<dbReference type="PANTHER" id="PTHR43884">
    <property type="entry name" value="ACYL-COA DEHYDROGENASE"/>
    <property type="match status" value="1"/>
</dbReference>
<evidence type="ECO:0000256" key="6">
    <source>
        <dbReference type="ARBA" id="ARBA00052938"/>
    </source>
</evidence>
<dbReference type="Gene3D" id="1.20.140.10">
    <property type="entry name" value="Butyryl-CoA Dehydrogenase, subunit A, domain 3"/>
    <property type="match status" value="1"/>
</dbReference>
<dbReference type="SUPFAM" id="SSF56645">
    <property type="entry name" value="Acyl-CoA dehydrogenase NM domain-like"/>
    <property type="match status" value="1"/>
</dbReference>
<name>A0A0B4XBB5_9HYPH</name>
<organism evidence="16 17">
    <name type="scientific">Rhizobium gallicum bv. gallicum R602sp</name>
    <dbReference type="NCBI Taxonomy" id="1041138"/>
    <lineage>
        <taxon>Bacteria</taxon>
        <taxon>Pseudomonadati</taxon>
        <taxon>Pseudomonadota</taxon>
        <taxon>Alphaproteobacteria</taxon>
        <taxon>Hyphomicrobiales</taxon>
        <taxon>Rhizobiaceae</taxon>
        <taxon>Rhizobium/Agrobacterium group</taxon>
        <taxon>Rhizobium</taxon>
    </lineage>
</organism>
<evidence type="ECO:0000256" key="1">
    <source>
        <dbReference type="ARBA" id="ARBA00001974"/>
    </source>
</evidence>
<accession>A0A0B4XBB5</accession>
<dbReference type="EC" id="1.3.8.11" evidence="7"/>